<name>A0A7W9SWB7_ARMRO</name>
<reference evidence="3 4" key="1">
    <citation type="submission" date="2020-08" db="EMBL/GenBank/DDBJ databases">
        <title>Genomic Encyclopedia of Type Strains, Phase IV (KMG-IV): sequencing the most valuable type-strain genomes for metagenomic binning, comparative biology and taxonomic classification.</title>
        <authorList>
            <person name="Goeker M."/>
        </authorList>
    </citation>
    <scope>NUCLEOTIDE SEQUENCE [LARGE SCALE GENOMIC DNA]</scope>
    <source>
        <strain evidence="3 4">DSM 23562</strain>
    </source>
</reference>
<feature type="transmembrane region" description="Helical" evidence="2">
    <location>
        <begin position="49"/>
        <end position="69"/>
    </location>
</feature>
<keyword evidence="4" id="KW-1185">Reference proteome</keyword>
<keyword evidence="2" id="KW-0812">Transmembrane</keyword>
<sequence length="515" mass="56849">MSFDKNLRKRSQQLRTQDPALPEGLRDRTLASLPDLKKAKTPMALTRRAALAALAVTGIGLVAAPRLFLSPASAAGIEAAIGKTLTWHFSGWRIQYGKRVRWEIWGRRAPFFYREQIGDNVLLDDGKRRLFFQAPAGPEGFLGPRPGFVLVQKSVGANPKTLADPRAGFLAGLSGDPADWTRDRTDGTRRTLEADATYLSDVDIKEDRAMPKAYVQDTARLEIDTKTSLPSRYSIQRQARDAQEKLTGRETPQAELEAHYDVTLPEGVTQVPQAAQLPRFDMTTPCTAPEAQGESAARNKGLTVVGSVPIRDNEGCLKVHLEHWVGNTHLALGSGTVPFSLSASSVQATDNLGRQYISLLWPGTGSADTLYLCPEEPYLVTDSRPTSLRLTVSVSLEVYERIGTGGRTVALVRENLELTIPLPQTEGSLSWDDPANFTHHVGPHKDFATEKAEARALYFQGVLGNLPNHGTPSPERRQRALYWYRKATEAADRLPQGTSFSNIYRKNIEVLEKTR</sequence>
<evidence type="ECO:0000313" key="3">
    <source>
        <dbReference type="EMBL" id="MBB6053114.1"/>
    </source>
</evidence>
<feature type="region of interest" description="Disordered" evidence="1">
    <location>
        <begin position="1"/>
        <end position="21"/>
    </location>
</feature>
<gene>
    <name evidence="3" type="ORF">HNQ39_004946</name>
</gene>
<dbReference type="Proteomes" id="UP000520814">
    <property type="component" value="Unassembled WGS sequence"/>
</dbReference>
<evidence type="ECO:0000256" key="1">
    <source>
        <dbReference type="SAM" id="MobiDB-lite"/>
    </source>
</evidence>
<dbReference type="PROSITE" id="PS51318">
    <property type="entry name" value="TAT"/>
    <property type="match status" value="1"/>
</dbReference>
<proteinExistence type="predicted"/>
<dbReference type="AlphaFoldDB" id="A0A7W9SWB7"/>
<protein>
    <submittedName>
        <fullName evidence="3">Uncharacterized protein</fullName>
    </submittedName>
</protein>
<keyword evidence="2" id="KW-0472">Membrane</keyword>
<accession>A0A7W9SWB7</accession>
<dbReference type="RefSeq" id="WP_184203086.1">
    <property type="nucleotide sequence ID" value="NZ_JACHGW010000005.1"/>
</dbReference>
<evidence type="ECO:0000256" key="2">
    <source>
        <dbReference type="SAM" id="Phobius"/>
    </source>
</evidence>
<evidence type="ECO:0000313" key="4">
    <source>
        <dbReference type="Proteomes" id="UP000520814"/>
    </source>
</evidence>
<dbReference type="InterPro" id="IPR006311">
    <property type="entry name" value="TAT_signal"/>
</dbReference>
<keyword evidence="2" id="KW-1133">Transmembrane helix</keyword>
<dbReference type="EMBL" id="JACHGW010000005">
    <property type="protein sequence ID" value="MBB6053114.1"/>
    <property type="molecule type" value="Genomic_DNA"/>
</dbReference>
<comment type="caution">
    <text evidence="3">The sequence shown here is derived from an EMBL/GenBank/DDBJ whole genome shotgun (WGS) entry which is preliminary data.</text>
</comment>
<organism evidence="3 4">
    <name type="scientific">Armatimonas rosea</name>
    <dbReference type="NCBI Taxonomy" id="685828"/>
    <lineage>
        <taxon>Bacteria</taxon>
        <taxon>Bacillati</taxon>
        <taxon>Armatimonadota</taxon>
        <taxon>Armatimonadia</taxon>
        <taxon>Armatimonadales</taxon>
        <taxon>Armatimonadaceae</taxon>
        <taxon>Armatimonas</taxon>
    </lineage>
</organism>